<dbReference type="InterPro" id="IPR000182">
    <property type="entry name" value="GNAT_dom"/>
</dbReference>
<evidence type="ECO:0000256" key="1">
    <source>
        <dbReference type="ARBA" id="ARBA00022679"/>
    </source>
</evidence>
<dbReference type="CDD" id="cd04301">
    <property type="entry name" value="NAT_SF"/>
    <property type="match status" value="1"/>
</dbReference>
<dbReference type="GO" id="GO:0016747">
    <property type="term" value="F:acyltransferase activity, transferring groups other than amino-acyl groups"/>
    <property type="evidence" value="ECO:0007669"/>
    <property type="project" value="InterPro"/>
</dbReference>
<evidence type="ECO:0000313" key="5">
    <source>
        <dbReference type="EMBL" id="CAB4936568.1"/>
    </source>
</evidence>
<dbReference type="EMBL" id="CAFBMK010000204">
    <property type="protein sequence ID" value="CAB4936568.1"/>
    <property type="molecule type" value="Genomic_DNA"/>
</dbReference>
<name>A0A6J7IZQ3_9ZZZZ</name>
<keyword evidence="2" id="KW-0012">Acyltransferase</keyword>
<feature type="compositionally biased region" description="Gly residues" evidence="3">
    <location>
        <begin position="177"/>
        <end position="187"/>
    </location>
</feature>
<evidence type="ECO:0000256" key="2">
    <source>
        <dbReference type="ARBA" id="ARBA00023315"/>
    </source>
</evidence>
<evidence type="ECO:0000259" key="4">
    <source>
        <dbReference type="PROSITE" id="PS51186"/>
    </source>
</evidence>
<feature type="region of interest" description="Disordered" evidence="3">
    <location>
        <begin position="174"/>
        <end position="194"/>
    </location>
</feature>
<reference evidence="5" key="1">
    <citation type="submission" date="2020-05" db="EMBL/GenBank/DDBJ databases">
        <authorList>
            <person name="Chiriac C."/>
            <person name="Salcher M."/>
            <person name="Ghai R."/>
            <person name="Kavagutti S V."/>
        </authorList>
    </citation>
    <scope>NUCLEOTIDE SEQUENCE</scope>
</reference>
<keyword evidence="1" id="KW-0808">Transferase</keyword>
<gene>
    <name evidence="5" type="ORF">UFOPK3564_02676</name>
</gene>
<dbReference type="AlphaFoldDB" id="A0A6J7IZQ3"/>
<dbReference type="InterPro" id="IPR050680">
    <property type="entry name" value="YpeA/RimI_acetyltransf"/>
</dbReference>
<evidence type="ECO:0000256" key="3">
    <source>
        <dbReference type="SAM" id="MobiDB-lite"/>
    </source>
</evidence>
<dbReference type="PANTHER" id="PTHR43420">
    <property type="entry name" value="ACETYLTRANSFERASE"/>
    <property type="match status" value="1"/>
</dbReference>
<dbReference type="Gene3D" id="3.40.630.30">
    <property type="match status" value="1"/>
</dbReference>
<sequence length="194" mass="20510">MTTPPPADPVALHWVRSAGELRAALALRLRVFCDEQGVPREIEVDEYDDVARHAVALAPDGRVVGTMRLVAAGTMVKVGRVAVDRDWRGRGIASALLDRAMEYAQGIRAEELRLAAQVAAVDLYRKAGYRPVGQPFEEAGIEHVWMVREVVPVRRGGGLSGIARAVGRVRSAVVPGGSDGSQAGGSSAGPDPAA</sequence>
<organism evidence="5">
    <name type="scientific">freshwater metagenome</name>
    <dbReference type="NCBI Taxonomy" id="449393"/>
    <lineage>
        <taxon>unclassified sequences</taxon>
        <taxon>metagenomes</taxon>
        <taxon>ecological metagenomes</taxon>
    </lineage>
</organism>
<proteinExistence type="predicted"/>
<protein>
    <submittedName>
        <fullName evidence="5">Unannotated protein</fullName>
    </submittedName>
</protein>
<dbReference type="Pfam" id="PF13673">
    <property type="entry name" value="Acetyltransf_10"/>
    <property type="match status" value="1"/>
</dbReference>
<feature type="domain" description="N-acetyltransferase" evidence="4">
    <location>
        <begin position="11"/>
        <end position="151"/>
    </location>
</feature>
<dbReference type="SUPFAM" id="SSF55729">
    <property type="entry name" value="Acyl-CoA N-acyltransferases (Nat)"/>
    <property type="match status" value="1"/>
</dbReference>
<accession>A0A6J7IZQ3</accession>
<dbReference type="InterPro" id="IPR016181">
    <property type="entry name" value="Acyl_CoA_acyltransferase"/>
</dbReference>
<dbReference type="PROSITE" id="PS51186">
    <property type="entry name" value="GNAT"/>
    <property type="match status" value="1"/>
</dbReference>